<sequence length="441" mass="47531">MADDDVMQMLDSIDAAKKPPRGSNRYRIRRDPAKKPDEKELLGFFDSLASGRPSTDSGSRSPQTAAAAESPAQSAQLASAESLSKSQASIPAASAIPPAARITPSQTPPTSVAPASPSPAVAPTKSNTASAPEEPKSEETELNSQSGWLGSSLWNSAMSVVKSAEAAVGKHPDQIISQIEQNVRSNVDLVGSQFKHLSLNAKSTDFSKSLAEGFTKVLSTIAPPIRGHEQLRVHLLNDLSGYGNIEAVVYTVFDRVMEQVEGGELVIQKGLTSGRRNSSLGPRQLNLCEQGIEAGKKLARASIDALINSDKSKAEDKLDSTTDHNLPVHKSNIYLSIQPTVMDPPYEESFCFIAYLYDPANEIETSFISQPLPLQWARWLESSTPIIEGVDAEQWFSEWIEEALGLVLGVTAQSYVSTRMGLGVYENSSGENDQENVESTD</sequence>
<dbReference type="InterPro" id="IPR018814">
    <property type="entry name" value="DUF5427"/>
</dbReference>
<feature type="compositionally biased region" description="Basic and acidic residues" evidence="1">
    <location>
        <begin position="29"/>
        <end position="41"/>
    </location>
</feature>
<reference evidence="3" key="1">
    <citation type="submission" date="2016-02" db="EMBL/GenBank/DDBJ databases">
        <title>Comparative genomics of biotechnologically important yeasts.</title>
        <authorList>
            <consortium name="DOE Joint Genome Institute"/>
            <person name="Riley R."/>
            <person name="Haridas S."/>
            <person name="Wolfe K.H."/>
            <person name="Lopes M.R."/>
            <person name="Hittinger C.T."/>
            <person name="Goker M."/>
            <person name="Salamov A."/>
            <person name="Wisecaver J."/>
            <person name="Long T.M."/>
            <person name="Aerts A.L."/>
            <person name="Barry K."/>
            <person name="Choi C."/>
            <person name="Clum A."/>
            <person name="Coughlan A.Y."/>
            <person name="Deshpande S."/>
            <person name="Douglass A.P."/>
            <person name="Hanson S.J."/>
            <person name="Klenk H.-P."/>
            <person name="Labutti K."/>
            <person name="Lapidus A."/>
            <person name="Lindquist E."/>
            <person name="Lipzen A."/>
            <person name="Meier-Kolthoff J.P."/>
            <person name="Ohm R.A."/>
            <person name="Otillar R.P."/>
            <person name="Pangilinan J."/>
            <person name="Peng Y."/>
            <person name="Rokas A."/>
            <person name="Rosa C.A."/>
            <person name="Scheuner C."/>
            <person name="Sibirny A.A."/>
            <person name="Slot J.C."/>
            <person name="Stielow J.B."/>
            <person name="Sun H."/>
            <person name="Kurtzman C.P."/>
            <person name="Blackwell M."/>
            <person name="Jeffries T.W."/>
            <person name="Grigoriev I.V."/>
        </authorList>
    </citation>
    <scope>NUCLEOTIDE SEQUENCE [LARGE SCALE GENOMIC DNA]</scope>
    <source>
        <strain evidence="3">NRRL Y-17796</strain>
    </source>
</reference>
<evidence type="ECO:0000313" key="3">
    <source>
        <dbReference type="Proteomes" id="UP000095023"/>
    </source>
</evidence>
<dbReference type="EMBL" id="KV453842">
    <property type="protein sequence ID" value="ODV90771.1"/>
    <property type="molecule type" value="Genomic_DNA"/>
</dbReference>
<dbReference type="Proteomes" id="UP000095023">
    <property type="component" value="Unassembled WGS sequence"/>
</dbReference>
<proteinExistence type="predicted"/>
<evidence type="ECO:0000313" key="2">
    <source>
        <dbReference type="EMBL" id="ODV90771.1"/>
    </source>
</evidence>
<dbReference type="Pfam" id="PF10310">
    <property type="entry name" value="DUF5427"/>
    <property type="match status" value="1"/>
</dbReference>
<dbReference type="AlphaFoldDB" id="A0A1E4TG73"/>
<dbReference type="OrthoDB" id="5594977at2759"/>
<gene>
    <name evidence="2" type="ORF">CANCADRAFT_110672</name>
</gene>
<protein>
    <recommendedName>
        <fullName evidence="4">Maintenance of telomere capping protein 1</fullName>
    </recommendedName>
</protein>
<feature type="region of interest" description="Disordered" evidence="1">
    <location>
        <begin position="1"/>
        <end position="147"/>
    </location>
</feature>
<evidence type="ECO:0000256" key="1">
    <source>
        <dbReference type="SAM" id="MobiDB-lite"/>
    </source>
</evidence>
<dbReference type="PANTHER" id="PTHR28265">
    <property type="entry name" value="MAINTENANCE OF TELOMERE CAPPING PROTEIN 1"/>
    <property type="match status" value="1"/>
</dbReference>
<name>A0A1E4TG73_9ASCO</name>
<organism evidence="2 3">
    <name type="scientific">Tortispora caseinolytica NRRL Y-17796</name>
    <dbReference type="NCBI Taxonomy" id="767744"/>
    <lineage>
        <taxon>Eukaryota</taxon>
        <taxon>Fungi</taxon>
        <taxon>Dikarya</taxon>
        <taxon>Ascomycota</taxon>
        <taxon>Saccharomycotina</taxon>
        <taxon>Trigonopsidomycetes</taxon>
        <taxon>Trigonopsidales</taxon>
        <taxon>Trigonopsidaceae</taxon>
        <taxon>Tortispora</taxon>
    </lineage>
</organism>
<feature type="compositionally biased region" description="Basic residues" evidence="1">
    <location>
        <begin position="18"/>
        <end position="28"/>
    </location>
</feature>
<accession>A0A1E4TG73</accession>
<feature type="compositionally biased region" description="Low complexity" evidence="1">
    <location>
        <begin position="61"/>
        <end position="124"/>
    </location>
</feature>
<keyword evidence="3" id="KW-1185">Reference proteome</keyword>
<dbReference type="PANTHER" id="PTHR28265:SF1">
    <property type="entry name" value="MAINTENANCE OF TELOMERE CAPPING PROTEIN 1"/>
    <property type="match status" value="1"/>
</dbReference>
<evidence type="ECO:0008006" key="4">
    <source>
        <dbReference type="Google" id="ProtNLM"/>
    </source>
</evidence>